<feature type="non-terminal residue" evidence="1">
    <location>
        <position position="1"/>
    </location>
</feature>
<gene>
    <name evidence="1" type="ORF">S01H1_40382</name>
</gene>
<organism evidence="1">
    <name type="scientific">marine sediment metagenome</name>
    <dbReference type="NCBI Taxonomy" id="412755"/>
    <lineage>
        <taxon>unclassified sequences</taxon>
        <taxon>metagenomes</taxon>
        <taxon>ecological metagenomes</taxon>
    </lineage>
</organism>
<dbReference type="AlphaFoldDB" id="X0UIN5"/>
<comment type="caution">
    <text evidence="1">The sequence shown here is derived from an EMBL/GenBank/DDBJ whole genome shotgun (WGS) entry which is preliminary data.</text>
</comment>
<proteinExistence type="predicted"/>
<accession>X0UIN5</accession>
<dbReference type="EMBL" id="BARS01025569">
    <property type="protein sequence ID" value="GAG05624.1"/>
    <property type="molecule type" value="Genomic_DNA"/>
</dbReference>
<name>X0UIN5_9ZZZZ</name>
<protein>
    <submittedName>
        <fullName evidence="1">Uncharacterized protein</fullName>
    </submittedName>
</protein>
<evidence type="ECO:0000313" key="1">
    <source>
        <dbReference type="EMBL" id="GAG05624.1"/>
    </source>
</evidence>
<sequence>RMLNIYSRSIWLNPQPRDVWDYYESIRVIKSLMDDRMFPLTLEGLDDGMRELAR</sequence>
<reference evidence="1" key="1">
    <citation type="journal article" date="2014" name="Front. Microbiol.">
        <title>High frequency of phylogenetically diverse reductive dehalogenase-homologous genes in deep subseafloor sedimentary metagenomes.</title>
        <authorList>
            <person name="Kawai M."/>
            <person name="Futagami T."/>
            <person name="Toyoda A."/>
            <person name="Takaki Y."/>
            <person name="Nishi S."/>
            <person name="Hori S."/>
            <person name="Arai W."/>
            <person name="Tsubouchi T."/>
            <person name="Morono Y."/>
            <person name="Uchiyama I."/>
            <person name="Ito T."/>
            <person name="Fujiyama A."/>
            <person name="Inagaki F."/>
            <person name="Takami H."/>
        </authorList>
    </citation>
    <scope>NUCLEOTIDE SEQUENCE</scope>
    <source>
        <strain evidence="1">Expedition CK06-06</strain>
    </source>
</reference>